<dbReference type="Proteomes" id="UP000249464">
    <property type="component" value="Unassembled WGS sequence"/>
</dbReference>
<proteinExistence type="predicted"/>
<sequence>MNLIAGESPQIRAQLELIARTARKELLSLETSCQSVYCCFIPLLLPIMISY</sequence>
<name>A0A2X0LWU4_9BASI</name>
<gene>
    <name evidence="1" type="primary">BQ5605_C018g08730</name>
    <name evidence="1" type="ORF">BQ5605_C018G08730</name>
</gene>
<dbReference type="AlphaFoldDB" id="A0A2X0LWU4"/>
<keyword evidence="2" id="KW-1185">Reference proteome</keyword>
<dbReference type="EMBL" id="FQNC01000020">
    <property type="protein sequence ID" value="SGY26396.1"/>
    <property type="molecule type" value="Genomic_DNA"/>
</dbReference>
<evidence type="ECO:0000313" key="1">
    <source>
        <dbReference type="EMBL" id="SGY26396.1"/>
    </source>
</evidence>
<organism evidence="1 2">
    <name type="scientific">Microbotryum silenes-dioicae</name>
    <dbReference type="NCBI Taxonomy" id="796604"/>
    <lineage>
        <taxon>Eukaryota</taxon>
        <taxon>Fungi</taxon>
        <taxon>Dikarya</taxon>
        <taxon>Basidiomycota</taxon>
        <taxon>Pucciniomycotina</taxon>
        <taxon>Microbotryomycetes</taxon>
        <taxon>Microbotryales</taxon>
        <taxon>Microbotryaceae</taxon>
        <taxon>Microbotryum</taxon>
    </lineage>
</organism>
<protein>
    <submittedName>
        <fullName evidence="1">BQ5605_C018g08730 protein</fullName>
    </submittedName>
</protein>
<accession>A0A2X0LWU4</accession>
<evidence type="ECO:0000313" key="2">
    <source>
        <dbReference type="Proteomes" id="UP000249464"/>
    </source>
</evidence>
<reference evidence="1 2" key="1">
    <citation type="submission" date="2016-11" db="EMBL/GenBank/DDBJ databases">
        <authorList>
            <person name="Jaros S."/>
            <person name="Januszkiewicz K."/>
            <person name="Wedrychowicz H."/>
        </authorList>
    </citation>
    <scope>NUCLEOTIDE SEQUENCE [LARGE SCALE GENOMIC DNA]</scope>
</reference>